<proteinExistence type="predicted"/>
<gene>
    <name evidence="2" type="ORF">HOP52_15730</name>
</gene>
<dbReference type="EMBL" id="JABFUC010000014">
    <property type="protein sequence ID" value="MCG6659209.1"/>
    <property type="molecule type" value="Genomic_DNA"/>
</dbReference>
<dbReference type="InterPro" id="IPR013216">
    <property type="entry name" value="Methyltransf_11"/>
</dbReference>
<dbReference type="PANTHER" id="PTHR43861">
    <property type="entry name" value="TRANS-ACONITATE 2-METHYLTRANSFERASE-RELATED"/>
    <property type="match status" value="1"/>
</dbReference>
<dbReference type="GO" id="GO:0008168">
    <property type="term" value="F:methyltransferase activity"/>
    <property type="evidence" value="ECO:0007669"/>
    <property type="project" value="UniProtKB-KW"/>
</dbReference>
<dbReference type="RefSeq" id="WP_238978356.1">
    <property type="nucleotide sequence ID" value="NZ_JABFUC010000014.1"/>
</dbReference>
<organism evidence="2 3">
    <name type="scientific">Billgrantia campisalis</name>
    <dbReference type="NCBI Taxonomy" id="74661"/>
    <lineage>
        <taxon>Bacteria</taxon>
        <taxon>Pseudomonadati</taxon>
        <taxon>Pseudomonadota</taxon>
        <taxon>Gammaproteobacteria</taxon>
        <taxon>Oceanospirillales</taxon>
        <taxon>Halomonadaceae</taxon>
        <taxon>Billgrantia</taxon>
    </lineage>
</organism>
<dbReference type="InterPro" id="IPR029063">
    <property type="entry name" value="SAM-dependent_MTases_sf"/>
</dbReference>
<feature type="domain" description="Methyltransferase type 11" evidence="1">
    <location>
        <begin position="45"/>
        <end position="132"/>
    </location>
</feature>
<dbReference type="CDD" id="cd02440">
    <property type="entry name" value="AdoMet_MTases"/>
    <property type="match status" value="1"/>
</dbReference>
<keyword evidence="2" id="KW-0489">Methyltransferase</keyword>
<dbReference type="SUPFAM" id="SSF53335">
    <property type="entry name" value="S-adenosyl-L-methionine-dependent methyltransferases"/>
    <property type="match status" value="1"/>
</dbReference>
<reference evidence="2 3" key="1">
    <citation type="submission" date="2020-05" db="EMBL/GenBank/DDBJ databases">
        <title>Comparative genomic analysis of denitrifying bacteria from Halomonas genus.</title>
        <authorList>
            <person name="Wang L."/>
            <person name="Shao Z."/>
        </authorList>
    </citation>
    <scope>NUCLEOTIDE SEQUENCE [LARGE SCALE GENOMIC DNA]</scope>
    <source>
        <strain evidence="2 3">A4</strain>
    </source>
</reference>
<keyword evidence="3" id="KW-1185">Reference proteome</keyword>
<evidence type="ECO:0000313" key="3">
    <source>
        <dbReference type="Proteomes" id="UP000814385"/>
    </source>
</evidence>
<protein>
    <submittedName>
        <fullName evidence="2">Methyltransferase domain-containing protein</fullName>
    </submittedName>
</protein>
<keyword evidence="2" id="KW-0808">Transferase</keyword>
<evidence type="ECO:0000313" key="2">
    <source>
        <dbReference type="EMBL" id="MCG6659209.1"/>
    </source>
</evidence>
<sequence length="255" mass="27840">MTQTAHYAPGQAQRAHDTARLADLMTTTSDAAVKLLAPRPGERILELGCGDGTLTEILAKSRAQLVGIDASDRMVEAARARGLQARQLDAHQLPFDHEFDAVFSSNALHWLHNHEAVIAGVRRALKPKGRFVAELGGHGNVAAVCTALIAALEFRGIGAAERLPWYFPTIEAYREMLTSAGFTVERIELIPQPMPLPGGMSRWLASFAAPVLHDLDEDLREAILDNAVAWLAPSLCDSHGHWTVDCVRLRFKARA</sequence>
<dbReference type="Pfam" id="PF08241">
    <property type="entry name" value="Methyltransf_11"/>
    <property type="match status" value="1"/>
</dbReference>
<evidence type="ECO:0000259" key="1">
    <source>
        <dbReference type="Pfam" id="PF08241"/>
    </source>
</evidence>
<dbReference type="Gene3D" id="3.40.50.150">
    <property type="entry name" value="Vaccinia Virus protein VP39"/>
    <property type="match status" value="1"/>
</dbReference>
<dbReference type="GO" id="GO:0032259">
    <property type="term" value="P:methylation"/>
    <property type="evidence" value="ECO:0007669"/>
    <property type="project" value="UniProtKB-KW"/>
</dbReference>
<dbReference type="Proteomes" id="UP000814385">
    <property type="component" value="Unassembled WGS sequence"/>
</dbReference>
<comment type="caution">
    <text evidence="2">The sequence shown here is derived from an EMBL/GenBank/DDBJ whole genome shotgun (WGS) entry which is preliminary data.</text>
</comment>
<name>A0ABS9PBP5_9GAMM</name>
<dbReference type="PANTHER" id="PTHR43861:SF1">
    <property type="entry name" value="TRANS-ACONITATE 2-METHYLTRANSFERASE"/>
    <property type="match status" value="1"/>
</dbReference>
<accession>A0ABS9PBP5</accession>